<sequence length="192" mass="22103">MSGVLRWRDPLPDRPRRIVVAGVSGSGKTTLAARIAPVLDVPHTEIDGLFHGPEWRPRPSFVDDVHRLVTADSWITEWQYGVARPLLAARAELLVWLDLPFWTVTIPRVARRTWRRSRNREVLWNGNVEPPLHRMLIDREHILRWAISTRHKYRESVPIAAKEHPQLRVVRLQSPTEVEGWIAGPLQGAGRD</sequence>
<dbReference type="PANTHER" id="PTHR37816">
    <property type="entry name" value="YALI0E33011P"/>
    <property type="match status" value="1"/>
</dbReference>
<organism evidence="1 2">
    <name type="scientific">Pseudonocardia nematodicida</name>
    <dbReference type="NCBI Taxonomy" id="1206997"/>
    <lineage>
        <taxon>Bacteria</taxon>
        <taxon>Bacillati</taxon>
        <taxon>Actinomycetota</taxon>
        <taxon>Actinomycetes</taxon>
        <taxon>Pseudonocardiales</taxon>
        <taxon>Pseudonocardiaceae</taxon>
        <taxon>Pseudonocardia</taxon>
    </lineage>
</organism>
<reference evidence="1 2" key="1">
    <citation type="submission" date="2024-03" db="EMBL/GenBank/DDBJ databases">
        <title>Draft genome sequence of Pseudonocardia nematodicida JCM 31783.</title>
        <authorList>
            <person name="Butdee W."/>
            <person name="Duangmal K."/>
        </authorList>
    </citation>
    <scope>NUCLEOTIDE SEQUENCE [LARGE SCALE GENOMIC DNA]</scope>
    <source>
        <strain evidence="1 2">JCM 31783</strain>
    </source>
</reference>
<evidence type="ECO:0000313" key="1">
    <source>
        <dbReference type="EMBL" id="MEQ3550217.1"/>
    </source>
</evidence>
<comment type="caution">
    <text evidence="1">The sequence shown here is derived from an EMBL/GenBank/DDBJ whole genome shotgun (WGS) entry which is preliminary data.</text>
</comment>
<dbReference type="SUPFAM" id="SSF52540">
    <property type="entry name" value="P-loop containing nucleoside triphosphate hydrolases"/>
    <property type="match status" value="1"/>
</dbReference>
<name>A0ABV1K6U1_9PSEU</name>
<dbReference type="PANTHER" id="PTHR37816:SF1">
    <property type="entry name" value="TOXIN"/>
    <property type="match status" value="1"/>
</dbReference>
<dbReference type="InterPro" id="IPR027417">
    <property type="entry name" value="P-loop_NTPase"/>
</dbReference>
<proteinExistence type="predicted"/>
<evidence type="ECO:0000313" key="2">
    <source>
        <dbReference type="Proteomes" id="UP001494902"/>
    </source>
</evidence>
<protein>
    <submittedName>
        <fullName evidence="1">AAA family ATPase</fullName>
    </submittedName>
</protein>
<dbReference type="InterPro" id="IPR052922">
    <property type="entry name" value="Cytidylate_Kinase-2"/>
</dbReference>
<accession>A0ABV1K6U1</accession>
<gene>
    <name evidence="1" type="ORF">WIS52_07000</name>
</gene>
<dbReference type="EMBL" id="JBEDNQ010000002">
    <property type="protein sequence ID" value="MEQ3550217.1"/>
    <property type="molecule type" value="Genomic_DNA"/>
</dbReference>
<keyword evidence="2" id="KW-1185">Reference proteome</keyword>
<dbReference type="RefSeq" id="WP_349297296.1">
    <property type="nucleotide sequence ID" value="NZ_JBEDNQ010000002.1"/>
</dbReference>
<dbReference type="Gene3D" id="3.40.50.300">
    <property type="entry name" value="P-loop containing nucleotide triphosphate hydrolases"/>
    <property type="match status" value="1"/>
</dbReference>
<dbReference type="Proteomes" id="UP001494902">
    <property type="component" value="Unassembled WGS sequence"/>
</dbReference>